<dbReference type="EMBL" id="KC282403">
    <property type="protein sequence ID" value="AGX25160.1"/>
    <property type="molecule type" value="mRNA"/>
</dbReference>
<evidence type="ECO:0000256" key="2">
    <source>
        <dbReference type="ARBA" id="ARBA00023157"/>
    </source>
</evidence>
<accession>V9PBG4</accession>
<dbReference type="OrthoDB" id="3789175at2759"/>
<dbReference type="PROSITE" id="PS00639">
    <property type="entry name" value="THIOL_PROTEASE_HIS"/>
    <property type="match status" value="1"/>
</dbReference>
<name>V9PBG4_LEPDE</name>
<dbReference type="InterPro" id="IPR013128">
    <property type="entry name" value="Peptidase_C1A"/>
</dbReference>
<dbReference type="GO" id="GO:0008234">
    <property type="term" value="F:cysteine-type peptidase activity"/>
    <property type="evidence" value="ECO:0007669"/>
    <property type="project" value="InterPro"/>
</dbReference>
<feature type="domain" description="SMB" evidence="4">
    <location>
        <begin position="38"/>
        <end position="87"/>
    </location>
</feature>
<protein>
    <submittedName>
        <fullName evidence="5">Cathepsin B</fullName>
    </submittedName>
</protein>
<dbReference type="SUPFAM" id="SSF54001">
    <property type="entry name" value="Cysteine proteinases"/>
    <property type="match status" value="1"/>
</dbReference>
<dbReference type="PROSITE" id="PS50958">
    <property type="entry name" value="SMB_2"/>
    <property type="match status" value="1"/>
</dbReference>
<dbReference type="Gene3D" id="3.90.70.10">
    <property type="entry name" value="Cysteine proteinases"/>
    <property type="match status" value="1"/>
</dbReference>
<dbReference type="InterPro" id="IPR038765">
    <property type="entry name" value="Papain-like_cys_pep_sf"/>
</dbReference>
<evidence type="ECO:0000313" key="5">
    <source>
        <dbReference type="EMBL" id="AGX25160.1"/>
    </source>
</evidence>
<organism evidence="5">
    <name type="scientific">Leptinotarsa decemlineata</name>
    <name type="common">Colorado potato beetle</name>
    <name type="synonym">Doryphora decemlineata</name>
    <dbReference type="NCBI Taxonomy" id="7539"/>
    <lineage>
        <taxon>Eukaryota</taxon>
        <taxon>Metazoa</taxon>
        <taxon>Ecdysozoa</taxon>
        <taxon>Arthropoda</taxon>
        <taxon>Hexapoda</taxon>
        <taxon>Insecta</taxon>
        <taxon>Pterygota</taxon>
        <taxon>Neoptera</taxon>
        <taxon>Endopterygota</taxon>
        <taxon>Coleoptera</taxon>
        <taxon>Polyphaga</taxon>
        <taxon>Cucujiformia</taxon>
        <taxon>Chrysomeloidea</taxon>
        <taxon>Chrysomelidae</taxon>
        <taxon>Chrysomelinae</taxon>
        <taxon>Doryphorini</taxon>
        <taxon>Leptinotarsa</taxon>
    </lineage>
</organism>
<dbReference type="PANTHER" id="PTHR12411">
    <property type="entry name" value="CYSTEINE PROTEASE FAMILY C1-RELATED"/>
    <property type="match status" value="1"/>
</dbReference>
<dbReference type="GO" id="GO:0006508">
    <property type="term" value="P:proteolysis"/>
    <property type="evidence" value="ECO:0007669"/>
    <property type="project" value="InterPro"/>
</dbReference>
<sequence length="461" mass="52076">MTMNWCLLAGVITLFLSVSSLPYYEDDFSDIQGPYCENIGCCNDRQDSCSVPILGTLCYCDEFCNHTRVDDCCPDFWYHCKGIPPPTTTTTTTRGPPQPIVGCEVEGSNRTVFWKEKVIVNCNECICESAGRDKVELLCETNVCLMDPMITETINRNPEKFGWTAANYSEFWGRTLDEGIKLRLGTLPPQQFVMRMNSVRRMYDPNALPREFDSEEIWPGYISGIRDQGWCGSSWALSTAAVASDRYAIVSKGKEAVELSAQNLISCDTKGQQSCSGGHLDRAWSFTKYYGLVDEECFPYVGRNEPCTIKRQGSLARAGCRPPKYGDRKSRYTVGPAYRLGNETDIMYEITKSGPVQATMKVHHDFFTYNGGIYKHSDLNLNDRHGYHSVRIIGWGEEMTYNGLQKYWKVANSWGPNWGENGYFRIARGTDESEIESFVIASWPGVDRKILLMAEELPNPA</sequence>
<dbReference type="Pfam" id="PF00112">
    <property type="entry name" value="Peptidase_C1"/>
    <property type="match status" value="1"/>
</dbReference>
<reference evidence="5" key="1">
    <citation type="submission" date="2012-12" db="EMBL/GenBank/DDBJ databases">
        <title>De novo characterization of Leptinotarsa decemlineata transcriptome and identification of its candidate seminal fluid protein genes.</title>
        <authorList>
            <person name="Wan P.-J."/>
        </authorList>
    </citation>
    <scope>NUCLEOTIDE SEQUENCE</scope>
</reference>
<evidence type="ECO:0000256" key="1">
    <source>
        <dbReference type="ARBA" id="ARBA00008455"/>
    </source>
</evidence>
<dbReference type="InterPro" id="IPR001212">
    <property type="entry name" value="Somatomedin_B_dom"/>
</dbReference>
<dbReference type="PRINTS" id="PR00705">
    <property type="entry name" value="PAPAIN"/>
</dbReference>
<feature type="signal peptide" evidence="3">
    <location>
        <begin position="1"/>
        <end position="20"/>
    </location>
</feature>
<dbReference type="CDD" id="cd02620">
    <property type="entry name" value="Peptidase_C1A_CathepsinB"/>
    <property type="match status" value="1"/>
</dbReference>
<evidence type="ECO:0000256" key="3">
    <source>
        <dbReference type="SAM" id="SignalP"/>
    </source>
</evidence>
<evidence type="ECO:0000259" key="4">
    <source>
        <dbReference type="PROSITE" id="PS50958"/>
    </source>
</evidence>
<comment type="similarity">
    <text evidence="1">Belongs to the peptidase C1 family.</text>
</comment>
<dbReference type="AlphaFoldDB" id="V9PBG4"/>
<dbReference type="InterPro" id="IPR025660">
    <property type="entry name" value="Pept_his_AS"/>
</dbReference>
<feature type="chain" id="PRO_5018568357" evidence="3">
    <location>
        <begin position="21"/>
        <end position="461"/>
    </location>
</feature>
<keyword evidence="2" id="KW-1015">Disulfide bond</keyword>
<keyword evidence="3" id="KW-0732">Signal</keyword>
<dbReference type="InterPro" id="IPR000668">
    <property type="entry name" value="Peptidase_C1A_C"/>
</dbReference>
<proteinExistence type="evidence at transcript level"/>
<dbReference type="SMART" id="SM00645">
    <property type="entry name" value="Pept_C1"/>
    <property type="match status" value="1"/>
</dbReference>